<gene>
    <name evidence="1" type="ORF">UFOPK2242_00588</name>
    <name evidence="2" type="ORF">UFOPK2925_00141</name>
    <name evidence="3" type="ORF">UFOPK3317_00346</name>
</gene>
<proteinExistence type="predicted"/>
<accession>A0A6J7CSN9</accession>
<dbReference type="EMBL" id="CAFBLK010000042">
    <property type="protein sequence ID" value="CAB4859854.1"/>
    <property type="molecule type" value="Genomic_DNA"/>
</dbReference>
<dbReference type="Gene3D" id="3.40.50.2000">
    <property type="entry name" value="Glycogen Phosphorylase B"/>
    <property type="match status" value="2"/>
</dbReference>
<dbReference type="EMBL" id="CAEZZU010000008">
    <property type="protein sequence ID" value="CAB4768597.1"/>
    <property type="molecule type" value="Genomic_DNA"/>
</dbReference>
<dbReference type="AlphaFoldDB" id="A0A6J7CSN9"/>
<reference evidence="3" key="1">
    <citation type="submission" date="2020-05" db="EMBL/GenBank/DDBJ databases">
        <authorList>
            <person name="Chiriac C."/>
            <person name="Salcher M."/>
            <person name="Ghai R."/>
            <person name="Kavagutti S V."/>
        </authorList>
    </citation>
    <scope>NUCLEOTIDE SEQUENCE</scope>
</reference>
<evidence type="ECO:0000313" key="1">
    <source>
        <dbReference type="EMBL" id="CAB4654354.1"/>
    </source>
</evidence>
<evidence type="ECO:0000313" key="3">
    <source>
        <dbReference type="EMBL" id="CAB4859854.1"/>
    </source>
</evidence>
<organism evidence="3">
    <name type="scientific">freshwater metagenome</name>
    <dbReference type="NCBI Taxonomy" id="449393"/>
    <lineage>
        <taxon>unclassified sequences</taxon>
        <taxon>metagenomes</taxon>
        <taxon>ecological metagenomes</taxon>
    </lineage>
</organism>
<dbReference type="SUPFAM" id="SSF53756">
    <property type="entry name" value="UDP-Glycosyltransferase/glycogen phosphorylase"/>
    <property type="match status" value="1"/>
</dbReference>
<sequence>MSGVGEPIQDEHSRTARLRILCIADEFPWPERTGYRIRLANVLRGLGEVGVLDLMILHPENGQDLGADGAEQEYRAPIGEPVERTVVAHVPIPSASLRGVIPWIASGLPRRVAWRDWSGARSAVSKELSNGYDLIWWSHLDAWAAIGEVATVPCIVDLDNLEDQKMLTSRMAQERPPLRDVKASIRFAIVSELDRIDIRRWRRSQRRASLQADGAIVCSQQDRAALGGEKTYVIENGYVRPEYPVGHPERQVDDKGGALVFIGLQTYEPNIDGSRFLVEQVLPILQELRPEVTIRIVGRAGPEVEELGRPHVEVTGEVESIEDELASADLAVVPLRIGAGTRIKILEALAHRLPIVTTSLGCEGLSLVSGVHCEIADSAKAFAESCDLLLGDTGKRIEITEAGAALQIEHFDWVKIRSRIGELAQTVCGRSSER</sequence>
<name>A0A6J7CSN9_9ZZZZ</name>
<dbReference type="PANTHER" id="PTHR12526">
    <property type="entry name" value="GLYCOSYLTRANSFERASE"/>
    <property type="match status" value="1"/>
</dbReference>
<dbReference type="CDD" id="cd03801">
    <property type="entry name" value="GT4_PimA-like"/>
    <property type="match status" value="1"/>
</dbReference>
<dbReference type="EMBL" id="CAEZWM010000054">
    <property type="protein sequence ID" value="CAB4654354.1"/>
    <property type="molecule type" value="Genomic_DNA"/>
</dbReference>
<evidence type="ECO:0000313" key="2">
    <source>
        <dbReference type="EMBL" id="CAB4768597.1"/>
    </source>
</evidence>
<dbReference type="Pfam" id="PF13692">
    <property type="entry name" value="Glyco_trans_1_4"/>
    <property type="match status" value="1"/>
</dbReference>
<dbReference type="PANTHER" id="PTHR12526:SF600">
    <property type="entry name" value="GLYCOSYL TRANSFERASE GROUP 1"/>
    <property type="match status" value="1"/>
</dbReference>
<protein>
    <submittedName>
        <fullName evidence="3">Unannotated protein</fullName>
    </submittedName>
</protein>
<dbReference type="GO" id="GO:0016757">
    <property type="term" value="F:glycosyltransferase activity"/>
    <property type="evidence" value="ECO:0007669"/>
    <property type="project" value="TreeGrafter"/>
</dbReference>